<dbReference type="GO" id="GO:0016616">
    <property type="term" value="F:oxidoreductase activity, acting on the CH-OH group of donors, NAD or NADP as acceptor"/>
    <property type="evidence" value="ECO:0007669"/>
    <property type="project" value="InterPro"/>
</dbReference>
<dbReference type="InterPro" id="IPR036291">
    <property type="entry name" value="NAD(P)-bd_dom_sf"/>
</dbReference>
<comment type="similarity">
    <text evidence="1 5">Belongs to the D-isomer specific 2-hydroxyacid dehydrogenase family.</text>
</comment>
<evidence type="ECO:0000256" key="2">
    <source>
        <dbReference type="ARBA" id="ARBA00022605"/>
    </source>
</evidence>
<dbReference type="InterPro" id="IPR029752">
    <property type="entry name" value="D-isomer_DH_CS1"/>
</dbReference>
<dbReference type="KEGG" id="tle:Tlet_0049"/>
<dbReference type="PANTHER" id="PTHR42789">
    <property type="entry name" value="D-ISOMER SPECIFIC 2-HYDROXYACID DEHYDROGENASE FAMILY PROTEIN (AFU_ORTHOLOGUE AFUA_6G10090)"/>
    <property type="match status" value="1"/>
</dbReference>
<evidence type="ECO:0000256" key="3">
    <source>
        <dbReference type="ARBA" id="ARBA00023002"/>
    </source>
</evidence>
<dbReference type="eggNOG" id="COG0111">
    <property type="taxonomic scope" value="Bacteria"/>
</dbReference>
<dbReference type="PROSITE" id="PS00065">
    <property type="entry name" value="D_2_HYDROXYACID_DH_1"/>
    <property type="match status" value="1"/>
</dbReference>
<dbReference type="AlphaFoldDB" id="A8F387"/>
<dbReference type="SUPFAM" id="SSF52283">
    <property type="entry name" value="Formate/glycerate dehydrogenase catalytic domain-like"/>
    <property type="match status" value="1"/>
</dbReference>
<name>A8F387_PSELT</name>
<evidence type="ECO:0000256" key="1">
    <source>
        <dbReference type="ARBA" id="ARBA00005854"/>
    </source>
</evidence>
<dbReference type="PROSITE" id="PS00671">
    <property type="entry name" value="D_2_HYDROXYACID_DH_3"/>
    <property type="match status" value="1"/>
</dbReference>
<dbReference type="GO" id="GO:0051287">
    <property type="term" value="F:NAD binding"/>
    <property type="evidence" value="ECO:0007669"/>
    <property type="project" value="InterPro"/>
</dbReference>
<organism evidence="8 9">
    <name type="scientific">Pseudothermotoga lettingae (strain ATCC BAA-301 / DSM 14385 / NBRC 107922 / TMO)</name>
    <name type="common">Thermotoga lettingae</name>
    <dbReference type="NCBI Taxonomy" id="416591"/>
    <lineage>
        <taxon>Bacteria</taxon>
        <taxon>Thermotogati</taxon>
        <taxon>Thermotogota</taxon>
        <taxon>Thermotogae</taxon>
        <taxon>Thermotogales</taxon>
        <taxon>Thermotogaceae</taxon>
        <taxon>Pseudothermotoga</taxon>
    </lineage>
</organism>
<keyword evidence="3 5" id="KW-0560">Oxidoreductase</keyword>
<dbReference type="CDD" id="cd12172">
    <property type="entry name" value="PGDH_like_2"/>
    <property type="match status" value="1"/>
</dbReference>
<keyword evidence="4" id="KW-0520">NAD</keyword>
<feature type="domain" description="D-isomer specific 2-hydroxyacid dehydrogenase catalytic" evidence="6">
    <location>
        <begin position="16"/>
        <end position="309"/>
    </location>
</feature>
<evidence type="ECO:0000259" key="7">
    <source>
        <dbReference type="Pfam" id="PF02826"/>
    </source>
</evidence>
<dbReference type="InterPro" id="IPR029753">
    <property type="entry name" value="D-isomer_DH_CS"/>
</dbReference>
<reference evidence="8 9" key="2">
    <citation type="journal article" date="2009" name="Proc. Natl. Acad. Sci. U.S.A.">
        <title>On the chimeric nature, thermophilic origin, and phylogenetic placement of the Thermotogales.</title>
        <authorList>
            <person name="Zhaxybayeva O."/>
            <person name="Swithers K.S."/>
            <person name="Lapierre P."/>
            <person name="Fournier G.P."/>
            <person name="Bickhart D.M."/>
            <person name="DeBoy R.T."/>
            <person name="Nelson K.E."/>
            <person name="Nesbo C.L."/>
            <person name="Doolittle W.F."/>
            <person name="Gogarten J.P."/>
            <person name="Noll K.M."/>
        </authorList>
    </citation>
    <scope>NUCLEOTIDE SEQUENCE [LARGE SCALE GENOMIC DNA]</scope>
    <source>
        <strain evidence="9">ATCC BAA-301 / DSM 14385 / NBRC 107922 / TMO</strain>
    </source>
</reference>
<feature type="domain" description="D-isomer specific 2-hydroxyacid dehydrogenase NAD-binding" evidence="7">
    <location>
        <begin position="104"/>
        <end position="277"/>
    </location>
</feature>
<sequence>MKTVIVATRTFGKYSEEPVKLLEKNGFTLLRPEYLDENILKRADAIILGTGKLSGEMIRHSSIKIIARHGVGVDNVDLKTATELGIPVTITPNANTVSVAELTIALILALSRRLIDSYREISEKKFSPVTGIEIFGKTLGIIGFGAIGRETSKRAICLGMKVLACDPYVEKNIIERHSVEAVDLETLLKNSDFVSLHVPLTQSTKHMIGKEQLKMMKKSAFLINTSRGGIVDERALVEALKEGYISGAALDAFEQEPLPEDSILYDCPNLVLTPHAGAHTYEAIYKMNMMSAQAVVDFFDGKIPLHVANEKVVEKLLEMGFLRG</sequence>
<dbReference type="Proteomes" id="UP000002016">
    <property type="component" value="Chromosome"/>
</dbReference>
<evidence type="ECO:0000256" key="4">
    <source>
        <dbReference type="ARBA" id="ARBA00023027"/>
    </source>
</evidence>
<dbReference type="InterPro" id="IPR006139">
    <property type="entry name" value="D-isomer_2_OHA_DH_cat_dom"/>
</dbReference>
<dbReference type="FunFam" id="3.40.50.720:FF:000203">
    <property type="entry name" value="D-3-phosphoglycerate dehydrogenase (SerA)"/>
    <property type="match status" value="1"/>
</dbReference>
<keyword evidence="9" id="KW-1185">Reference proteome</keyword>
<protein>
    <submittedName>
        <fullName evidence="8">D-isomer specific 2-hydroxyacid dehydrogenase NAD-binding</fullName>
    </submittedName>
</protein>
<dbReference type="InterPro" id="IPR006140">
    <property type="entry name" value="D-isomer_DH_NAD-bd"/>
</dbReference>
<evidence type="ECO:0000313" key="8">
    <source>
        <dbReference type="EMBL" id="ABV32621.1"/>
    </source>
</evidence>
<gene>
    <name evidence="8" type="ordered locus">Tlet_0049</name>
</gene>
<evidence type="ECO:0000256" key="5">
    <source>
        <dbReference type="RuleBase" id="RU003719"/>
    </source>
</evidence>
<accession>A8F387</accession>
<dbReference type="RefSeq" id="WP_012002102.1">
    <property type="nucleotide sequence ID" value="NC_009828.1"/>
</dbReference>
<dbReference type="STRING" id="416591.Tlet_0049"/>
<dbReference type="GO" id="GO:0008652">
    <property type="term" value="P:amino acid biosynthetic process"/>
    <property type="evidence" value="ECO:0007669"/>
    <property type="project" value="UniProtKB-KW"/>
</dbReference>
<keyword evidence="2" id="KW-0028">Amino-acid biosynthesis</keyword>
<proteinExistence type="inferred from homology"/>
<evidence type="ECO:0000313" key="9">
    <source>
        <dbReference type="Proteomes" id="UP000002016"/>
    </source>
</evidence>
<reference evidence="8 9" key="1">
    <citation type="submission" date="2007-08" db="EMBL/GenBank/DDBJ databases">
        <title>Complete sequence of Thermotoga lettingae TMO.</title>
        <authorList>
            <consortium name="US DOE Joint Genome Institute"/>
            <person name="Copeland A."/>
            <person name="Lucas S."/>
            <person name="Lapidus A."/>
            <person name="Barry K."/>
            <person name="Glavina del Rio T."/>
            <person name="Dalin E."/>
            <person name="Tice H."/>
            <person name="Pitluck S."/>
            <person name="Foster B."/>
            <person name="Bruce D."/>
            <person name="Schmutz J."/>
            <person name="Larimer F."/>
            <person name="Land M."/>
            <person name="Hauser L."/>
            <person name="Kyrpides N."/>
            <person name="Mikhailova N."/>
            <person name="Nelson K."/>
            <person name="Gogarten J.P."/>
            <person name="Noll K."/>
            <person name="Richardson P."/>
        </authorList>
    </citation>
    <scope>NUCLEOTIDE SEQUENCE [LARGE SCALE GENOMIC DNA]</scope>
    <source>
        <strain evidence="9">ATCC BAA-301 / DSM 14385 / NBRC 107922 / TMO</strain>
    </source>
</reference>
<dbReference type="InterPro" id="IPR050857">
    <property type="entry name" value="D-2-hydroxyacid_DH"/>
</dbReference>
<dbReference type="Gene3D" id="3.40.50.720">
    <property type="entry name" value="NAD(P)-binding Rossmann-like Domain"/>
    <property type="match status" value="2"/>
</dbReference>
<dbReference type="PROSITE" id="PS00670">
    <property type="entry name" value="D_2_HYDROXYACID_DH_2"/>
    <property type="match status" value="1"/>
</dbReference>
<dbReference type="SUPFAM" id="SSF51735">
    <property type="entry name" value="NAD(P)-binding Rossmann-fold domains"/>
    <property type="match status" value="1"/>
</dbReference>
<evidence type="ECO:0000259" key="6">
    <source>
        <dbReference type="Pfam" id="PF00389"/>
    </source>
</evidence>
<dbReference type="EMBL" id="CP000812">
    <property type="protein sequence ID" value="ABV32621.1"/>
    <property type="molecule type" value="Genomic_DNA"/>
</dbReference>
<dbReference type="PANTHER" id="PTHR42789:SF1">
    <property type="entry name" value="D-ISOMER SPECIFIC 2-HYDROXYACID DEHYDROGENASE FAMILY PROTEIN (AFU_ORTHOLOGUE AFUA_6G10090)"/>
    <property type="match status" value="1"/>
</dbReference>
<dbReference type="OrthoDB" id="9786364at2"/>
<dbReference type="Pfam" id="PF00389">
    <property type="entry name" value="2-Hacid_dh"/>
    <property type="match status" value="1"/>
</dbReference>
<dbReference type="HOGENOM" id="CLU_019796_1_3_0"/>
<dbReference type="Pfam" id="PF02826">
    <property type="entry name" value="2-Hacid_dh_C"/>
    <property type="match status" value="1"/>
</dbReference>